<gene>
    <name evidence="3" type="ORF">SEMRO_1751_G295250.1</name>
</gene>
<dbReference type="Pfam" id="PF02798">
    <property type="entry name" value="GST_N"/>
    <property type="match status" value="1"/>
</dbReference>
<name>A0A9N8EVQ6_9STRA</name>
<dbReference type="Proteomes" id="UP001153069">
    <property type="component" value="Unassembled WGS sequence"/>
</dbReference>
<evidence type="ECO:0000259" key="2">
    <source>
        <dbReference type="PROSITE" id="PS50405"/>
    </source>
</evidence>
<feature type="domain" description="GST N-terminal" evidence="1">
    <location>
        <begin position="2"/>
        <end position="80"/>
    </location>
</feature>
<dbReference type="InterPro" id="IPR004045">
    <property type="entry name" value="Glutathione_S-Trfase_N"/>
</dbReference>
<dbReference type="GO" id="GO:0006749">
    <property type="term" value="P:glutathione metabolic process"/>
    <property type="evidence" value="ECO:0007669"/>
    <property type="project" value="TreeGrafter"/>
</dbReference>
<dbReference type="InterPro" id="IPR036282">
    <property type="entry name" value="Glutathione-S-Trfase_C_sf"/>
</dbReference>
<dbReference type="InterPro" id="IPR010987">
    <property type="entry name" value="Glutathione-S-Trfase_C-like"/>
</dbReference>
<dbReference type="SFLD" id="SFLDS00019">
    <property type="entry name" value="Glutathione_Transferase_(cytos"/>
    <property type="match status" value="1"/>
</dbReference>
<protein>
    <submittedName>
        <fullName evidence="3">S-transferase class-mu 28 kDa isozyme</fullName>
    </submittedName>
</protein>
<dbReference type="InterPro" id="IPR036249">
    <property type="entry name" value="Thioredoxin-like_sf"/>
</dbReference>
<dbReference type="Pfam" id="PF14497">
    <property type="entry name" value="GST_C_3"/>
    <property type="match status" value="1"/>
</dbReference>
<sequence>MPKIKLTYFGIEAAAEPIRLALVLSGQEFEDERIAFPDWKELKPKTPYGSLPLMTIDDGPVKTQSMAMLRWVGATCSDTLYPRDKLYDVEEALGVVDDMKKSFEPAMYINMMPQSFGYPEGFGKTDEGKEKIKKLRTEWVEKELPKFLGRLEGLLDKSGGKWLVAGLDNPTIADCHAVVFLRSLTRGHVDYVNTQCLEVNPKVVSYVKRFCNLAPIKERYQDGIGSPAYK</sequence>
<dbReference type="PROSITE" id="PS50404">
    <property type="entry name" value="GST_NTER"/>
    <property type="match status" value="1"/>
</dbReference>
<evidence type="ECO:0000259" key="1">
    <source>
        <dbReference type="PROSITE" id="PS50404"/>
    </source>
</evidence>
<proteinExistence type="predicted"/>
<organism evidence="3 4">
    <name type="scientific">Seminavis robusta</name>
    <dbReference type="NCBI Taxonomy" id="568900"/>
    <lineage>
        <taxon>Eukaryota</taxon>
        <taxon>Sar</taxon>
        <taxon>Stramenopiles</taxon>
        <taxon>Ochrophyta</taxon>
        <taxon>Bacillariophyta</taxon>
        <taxon>Bacillariophyceae</taxon>
        <taxon>Bacillariophycidae</taxon>
        <taxon>Naviculales</taxon>
        <taxon>Naviculaceae</taxon>
        <taxon>Seminavis</taxon>
    </lineage>
</organism>
<dbReference type="PANTHER" id="PTHR11571">
    <property type="entry name" value="GLUTATHIONE S-TRANSFERASE"/>
    <property type="match status" value="1"/>
</dbReference>
<dbReference type="PROSITE" id="PS50405">
    <property type="entry name" value="GST_CTER"/>
    <property type="match status" value="1"/>
</dbReference>
<dbReference type="InterPro" id="IPR004046">
    <property type="entry name" value="GST_C"/>
</dbReference>
<evidence type="ECO:0000313" key="4">
    <source>
        <dbReference type="Proteomes" id="UP001153069"/>
    </source>
</evidence>
<evidence type="ECO:0000313" key="3">
    <source>
        <dbReference type="EMBL" id="CAB9525929.1"/>
    </source>
</evidence>
<reference evidence="3" key="1">
    <citation type="submission" date="2020-06" db="EMBL/GenBank/DDBJ databases">
        <authorList>
            <consortium name="Plant Systems Biology data submission"/>
        </authorList>
    </citation>
    <scope>NUCLEOTIDE SEQUENCE</scope>
    <source>
        <strain evidence="3">D6</strain>
    </source>
</reference>
<dbReference type="InterPro" id="IPR040079">
    <property type="entry name" value="Glutathione_S-Trfase"/>
</dbReference>
<dbReference type="Gene3D" id="3.40.30.10">
    <property type="entry name" value="Glutaredoxin"/>
    <property type="match status" value="1"/>
</dbReference>
<dbReference type="AlphaFoldDB" id="A0A9N8EVQ6"/>
<dbReference type="OrthoDB" id="420389at2759"/>
<comment type="caution">
    <text evidence="3">The sequence shown here is derived from an EMBL/GenBank/DDBJ whole genome shotgun (WGS) entry which is preliminary data.</text>
</comment>
<dbReference type="EMBL" id="CAICTM010001749">
    <property type="protein sequence ID" value="CAB9525929.1"/>
    <property type="molecule type" value="Genomic_DNA"/>
</dbReference>
<accession>A0A9N8EVQ6</accession>
<dbReference type="SUPFAM" id="SSF47616">
    <property type="entry name" value="GST C-terminal domain-like"/>
    <property type="match status" value="1"/>
</dbReference>
<feature type="domain" description="GST C-terminal" evidence="2">
    <location>
        <begin position="81"/>
        <end position="230"/>
    </location>
</feature>
<dbReference type="CDD" id="cd03039">
    <property type="entry name" value="GST_N_Sigma_like"/>
    <property type="match status" value="1"/>
</dbReference>
<dbReference type="InterPro" id="IPR050213">
    <property type="entry name" value="GST_superfamily"/>
</dbReference>
<dbReference type="GO" id="GO:0004364">
    <property type="term" value="F:glutathione transferase activity"/>
    <property type="evidence" value="ECO:0007669"/>
    <property type="project" value="TreeGrafter"/>
</dbReference>
<dbReference type="Gene3D" id="1.20.1050.10">
    <property type="match status" value="1"/>
</dbReference>
<keyword evidence="4" id="KW-1185">Reference proteome</keyword>
<dbReference type="SUPFAM" id="SSF52833">
    <property type="entry name" value="Thioredoxin-like"/>
    <property type="match status" value="1"/>
</dbReference>